<dbReference type="STRING" id="272123.Anacy_5246"/>
<dbReference type="PANTHER" id="PTHR45138:SF9">
    <property type="entry name" value="DIGUANYLATE CYCLASE DGCM-RELATED"/>
    <property type="match status" value="1"/>
</dbReference>
<dbReference type="EMBL" id="CP003659">
    <property type="protein sequence ID" value="AFZ60575.1"/>
    <property type="molecule type" value="Genomic_DNA"/>
</dbReference>
<dbReference type="InterPro" id="IPR000160">
    <property type="entry name" value="GGDEF_dom"/>
</dbReference>
<dbReference type="Proteomes" id="UP000010474">
    <property type="component" value="Chromosome"/>
</dbReference>
<sequence length="260" mass="29476">MQNFAATVMTIDISTMSLMVSVASILQSITLIFLVYVICLMLRIVMIPLTQTTSLMQSNSINIITLWAIFLFDYLRNSGFIMMVNQRMYQDLHTLATTDSLTKALNRRAIENYLQHEVTRFKRSEIPFSLILIDVDKFKLINDNYGHTFGDVVLQHLVNILKKSLRSQDLVSRWGGEEFLILLPNTNIETASLIANRLRIIVEENPAAEGMIYYTISLGVATFAETYTNSLSSFFIALDQALYQAKNNGRNQVVIAATVQ</sequence>
<name>K9ZQD9_ANACC</name>
<dbReference type="Pfam" id="PF00990">
    <property type="entry name" value="GGDEF"/>
    <property type="match status" value="1"/>
</dbReference>
<dbReference type="GO" id="GO:0052621">
    <property type="term" value="F:diguanylate cyclase activity"/>
    <property type="evidence" value="ECO:0007669"/>
    <property type="project" value="TreeGrafter"/>
</dbReference>
<evidence type="ECO:0000256" key="1">
    <source>
        <dbReference type="SAM" id="Phobius"/>
    </source>
</evidence>
<feature type="transmembrane region" description="Helical" evidence="1">
    <location>
        <begin position="20"/>
        <end position="44"/>
    </location>
</feature>
<dbReference type="eggNOG" id="COG3706">
    <property type="taxonomic scope" value="Bacteria"/>
</dbReference>
<keyword evidence="1" id="KW-1133">Transmembrane helix</keyword>
<accession>K9ZQD9</accession>
<dbReference type="InterPro" id="IPR050469">
    <property type="entry name" value="Diguanylate_Cyclase"/>
</dbReference>
<evidence type="ECO:0000313" key="3">
    <source>
        <dbReference type="EMBL" id="AFZ60575.1"/>
    </source>
</evidence>
<dbReference type="SMART" id="SM00267">
    <property type="entry name" value="GGDEF"/>
    <property type="match status" value="1"/>
</dbReference>
<dbReference type="PATRIC" id="fig|272123.3.peg.5697"/>
<dbReference type="Gene3D" id="3.30.70.270">
    <property type="match status" value="1"/>
</dbReference>
<dbReference type="SUPFAM" id="SSF55073">
    <property type="entry name" value="Nucleotide cyclase"/>
    <property type="match status" value="1"/>
</dbReference>
<dbReference type="FunFam" id="3.30.70.270:FF:000001">
    <property type="entry name" value="Diguanylate cyclase domain protein"/>
    <property type="match status" value="1"/>
</dbReference>
<reference evidence="4" key="1">
    <citation type="journal article" date="2013" name="Proc. Natl. Acad. Sci. U.S.A.">
        <title>Improving the coverage of the cyanobacterial phylum using diversity-driven genome sequencing.</title>
        <authorList>
            <person name="Shih P.M."/>
            <person name="Wu D."/>
            <person name="Latifi A."/>
            <person name="Axen S.D."/>
            <person name="Fewer D.P."/>
            <person name="Talla E."/>
            <person name="Calteau A."/>
            <person name="Cai F."/>
            <person name="Tandeau de Marsac N."/>
            <person name="Rippka R."/>
            <person name="Herdman M."/>
            <person name="Sivonen K."/>
            <person name="Coursin T."/>
            <person name="Laurent T."/>
            <person name="Goodwin L."/>
            <person name="Nolan M."/>
            <person name="Davenport K.W."/>
            <person name="Han C.S."/>
            <person name="Rubin E.M."/>
            <person name="Eisen J.A."/>
            <person name="Woyke T."/>
            <person name="Gugger M."/>
            <person name="Kerfeld C.A."/>
        </authorList>
    </citation>
    <scope>NUCLEOTIDE SEQUENCE [LARGE SCALE GENOMIC DNA]</scope>
    <source>
        <strain evidence="4">ATCC 27899 / PCC 7122</strain>
    </source>
</reference>
<dbReference type="NCBIfam" id="TIGR00254">
    <property type="entry name" value="GGDEF"/>
    <property type="match status" value="1"/>
</dbReference>
<dbReference type="InterPro" id="IPR029787">
    <property type="entry name" value="Nucleotide_cyclase"/>
</dbReference>
<evidence type="ECO:0000313" key="4">
    <source>
        <dbReference type="Proteomes" id="UP000010474"/>
    </source>
</evidence>
<proteinExistence type="predicted"/>
<dbReference type="KEGG" id="acy:Anacy_5246"/>
<dbReference type="InterPro" id="IPR043128">
    <property type="entry name" value="Rev_trsase/Diguanyl_cyclase"/>
</dbReference>
<protein>
    <submittedName>
        <fullName evidence="3">Diguanylate cyclase</fullName>
    </submittedName>
</protein>
<feature type="domain" description="GGDEF" evidence="2">
    <location>
        <begin position="126"/>
        <end position="258"/>
    </location>
</feature>
<evidence type="ECO:0000259" key="2">
    <source>
        <dbReference type="PROSITE" id="PS50887"/>
    </source>
</evidence>
<keyword evidence="1" id="KW-0812">Transmembrane</keyword>
<feature type="transmembrane region" description="Helical" evidence="1">
    <location>
        <begin position="56"/>
        <end position="75"/>
    </location>
</feature>
<dbReference type="PANTHER" id="PTHR45138">
    <property type="entry name" value="REGULATORY COMPONENTS OF SENSORY TRANSDUCTION SYSTEM"/>
    <property type="match status" value="1"/>
</dbReference>
<dbReference type="RefSeq" id="WP_015217189.1">
    <property type="nucleotide sequence ID" value="NC_019771.1"/>
</dbReference>
<dbReference type="AlphaFoldDB" id="K9ZQD9"/>
<keyword evidence="1" id="KW-0472">Membrane</keyword>
<keyword evidence="4" id="KW-1185">Reference proteome</keyword>
<organism evidence="3 4">
    <name type="scientific">Anabaena cylindrica (strain ATCC 27899 / PCC 7122)</name>
    <dbReference type="NCBI Taxonomy" id="272123"/>
    <lineage>
        <taxon>Bacteria</taxon>
        <taxon>Bacillati</taxon>
        <taxon>Cyanobacteriota</taxon>
        <taxon>Cyanophyceae</taxon>
        <taxon>Nostocales</taxon>
        <taxon>Nostocaceae</taxon>
        <taxon>Anabaena</taxon>
    </lineage>
</organism>
<dbReference type="CDD" id="cd01949">
    <property type="entry name" value="GGDEF"/>
    <property type="match status" value="1"/>
</dbReference>
<dbReference type="HOGENOM" id="CLU_000445_11_1_3"/>
<gene>
    <name evidence="3" type="ordered locus">Anacy_5246</name>
</gene>
<dbReference type="PROSITE" id="PS50887">
    <property type="entry name" value="GGDEF"/>
    <property type="match status" value="1"/>
</dbReference>